<dbReference type="InterPro" id="IPR002347">
    <property type="entry name" value="SDR_fam"/>
</dbReference>
<dbReference type="RefSeq" id="WP_379874311.1">
    <property type="nucleotide sequence ID" value="NZ_JBHTBH010000022.1"/>
</dbReference>
<dbReference type="Proteomes" id="UP001596540">
    <property type="component" value="Unassembled WGS sequence"/>
</dbReference>
<dbReference type="PANTHER" id="PTHR43313:SF1">
    <property type="entry name" value="3BETA-HYDROXYSTEROID DEHYDROGENASE DHS-16"/>
    <property type="match status" value="1"/>
</dbReference>
<dbReference type="SUPFAM" id="SSF51735">
    <property type="entry name" value="NAD(P)-binding Rossmann-fold domains"/>
    <property type="match status" value="1"/>
</dbReference>
<comment type="similarity">
    <text evidence="1">Belongs to the short-chain dehydrogenases/reductases (SDR) family.</text>
</comment>
<comment type="caution">
    <text evidence="2">The sequence shown here is derived from an EMBL/GenBank/DDBJ whole genome shotgun (WGS) entry which is preliminary data.</text>
</comment>
<dbReference type="PANTHER" id="PTHR43313">
    <property type="entry name" value="SHORT-CHAIN DEHYDROGENASE/REDUCTASE FAMILY 9C"/>
    <property type="match status" value="1"/>
</dbReference>
<dbReference type="PRINTS" id="PR00080">
    <property type="entry name" value="SDRFAMILY"/>
</dbReference>
<protein>
    <submittedName>
        <fullName evidence="2">SDR family NAD(P)-dependent oxidoreductase</fullName>
    </submittedName>
</protein>
<dbReference type="Pfam" id="PF00106">
    <property type="entry name" value="adh_short"/>
    <property type="match status" value="1"/>
</dbReference>
<reference evidence="3" key="1">
    <citation type="journal article" date="2019" name="Int. J. Syst. Evol. Microbiol.">
        <title>The Global Catalogue of Microorganisms (GCM) 10K type strain sequencing project: providing services to taxonomists for standard genome sequencing and annotation.</title>
        <authorList>
            <consortium name="The Broad Institute Genomics Platform"/>
            <consortium name="The Broad Institute Genome Sequencing Center for Infectious Disease"/>
            <person name="Wu L."/>
            <person name="Ma J."/>
        </authorList>
    </citation>
    <scope>NUCLEOTIDE SEQUENCE [LARGE SCALE GENOMIC DNA]</scope>
    <source>
        <strain evidence="3">CGMCC 4.7382</strain>
    </source>
</reference>
<name>A0ABW2KQ79_9ACTN</name>
<evidence type="ECO:0000313" key="2">
    <source>
        <dbReference type="EMBL" id="MFC7331460.1"/>
    </source>
</evidence>
<evidence type="ECO:0000256" key="1">
    <source>
        <dbReference type="RuleBase" id="RU000363"/>
    </source>
</evidence>
<dbReference type="EMBL" id="JBHTBH010000022">
    <property type="protein sequence ID" value="MFC7331460.1"/>
    <property type="molecule type" value="Genomic_DNA"/>
</dbReference>
<keyword evidence="3" id="KW-1185">Reference proteome</keyword>
<evidence type="ECO:0000313" key="3">
    <source>
        <dbReference type="Proteomes" id="UP001596540"/>
    </source>
</evidence>
<organism evidence="2 3">
    <name type="scientific">Marinactinospora rubrisoli</name>
    <dbReference type="NCBI Taxonomy" id="2715399"/>
    <lineage>
        <taxon>Bacteria</taxon>
        <taxon>Bacillati</taxon>
        <taxon>Actinomycetota</taxon>
        <taxon>Actinomycetes</taxon>
        <taxon>Streptosporangiales</taxon>
        <taxon>Nocardiopsidaceae</taxon>
        <taxon>Marinactinospora</taxon>
    </lineage>
</organism>
<dbReference type="PRINTS" id="PR00081">
    <property type="entry name" value="GDHRDH"/>
</dbReference>
<sequence>MTTPENRAVLVTGAAGGIGTAVTRALADSGYRVYAGVRGAPGPADVPGVRPLPLDVTDPESVAAAAKEVSRAEGERGLYALVNNAGVIVQGPLELVPPEELHRQFAVNVYGPATVTREFLPLLRRGGGRIVNISAPTARCPVPFMGALSASKAALESLSHVSRMEFARWDIPVVIVVPGAVNTAIFDKSTEAARIATGRSDPERVALYRDQVAALERMLAGQRTAPARRVADVVARAVAARRPKARYTAGMDARLVGVLARLPLRLRDRVAMTAVGG</sequence>
<dbReference type="Gene3D" id="3.40.50.720">
    <property type="entry name" value="NAD(P)-binding Rossmann-like Domain"/>
    <property type="match status" value="1"/>
</dbReference>
<proteinExistence type="inferred from homology"/>
<accession>A0ABW2KQ79</accession>
<dbReference type="InterPro" id="IPR036291">
    <property type="entry name" value="NAD(P)-bd_dom_sf"/>
</dbReference>
<gene>
    <name evidence="2" type="ORF">ACFQRF_27320</name>
</gene>